<evidence type="ECO:0000313" key="1">
    <source>
        <dbReference type="EMBL" id="AQW32743.1"/>
    </source>
</evidence>
<dbReference type="RefSeq" id="WP_078223843.1">
    <property type="nucleotide sequence ID" value="NZ_CP019912.1"/>
</dbReference>
<geneLocation type="plasmid" evidence="1">
    <name>unnamed</name>
</geneLocation>
<organism evidence="1 2">
    <name type="scientific">blood disease bacterium A2-HR MARDI</name>
    <dbReference type="NCBI Taxonomy" id="1944648"/>
    <lineage>
        <taxon>Bacteria</taxon>
        <taxon>Pseudomonadati</taxon>
        <taxon>Pseudomonadota</taxon>
        <taxon>Betaproteobacteria</taxon>
        <taxon>Burkholderiales</taxon>
        <taxon>Burkholderiaceae</taxon>
        <taxon>Ralstonia</taxon>
        <taxon>Ralstonia solanacearum species complex</taxon>
    </lineage>
</organism>
<gene>
    <name evidence="1" type="ORF">B0B51_16750</name>
</gene>
<sequence length="134" mass="14820">MDKPTLLEVAIFPLDWDEPVQLLQSLREQLQAVDPMFGVDWSASPQEQAPDEPVGFVFLLALEPGLAQPLAQGIYSWLTVHEKNTVILRNKGRAVELTEGLGFPAVYRDIQLMLPGEPGQTPTQFPLPPESDGD</sequence>
<proteinExistence type="predicted"/>
<dbReference type="AlphaFoldDB" id="A0A1U9VR48"/>
<reference evidence="1 2" key="1">
    <citation type="submission" date="2017-02" db="EMBL/GenBank/DDBJ databases">
        <title>Blood Disease Bacterium A2-HR MARDI.</title>
        <authorList>
            <person name="Badrun R."/>
            <person name="Abu Bakar N."/>
            <person name="Laboh R."/>
        </authorList>
    </citation>
    <scope>NUCLEOTIDE SEQUENCE [LARGE SCALE GENOMIC DNA]</scope>
    <source>
        <strain evidence="1 2">A2-HR MARDI</strain>
        <plasmid evidence="2">Plasmid</plasmid>
    </source>
</reference>
<name>A0A1U9VR48_9RALS</name>
<accession>A0A1U9VR48</accession>
<keyword evidence="1" id="KW-0614">Plasmid</keyword>
<dbReference type="Proteomes" id="UP000189628">
    <property type="component" value="Plasmid unnamed"/>
</dbReference>
<evidence type="ECO:0000313" key="2">
    <source>
        <dbReference type="Proteomes" id="UP000189628"/>
    </source>
</evidence>
<dbReference type="EMBL" id="CP019912">
    <property type="protein sequence ID" value="AQW32743.1"/>
    <property type="molecule type" value="Genomic_DNA"/>
</dbReference>
<protein>
    <submittedName>
        <fullName evidence="1">Uncharacterized protein</fullName>
    </submittedName>
</protein>